<feature type="transmembrane region" description="Helical" evidence="8">
    <location>
        <begin position="71"/>
        <end position="88"/>
    </location>
</feature>
<protein>
    <submittedName>
        <fullName evidence="10">MotA/TolQ/ExbB proton channel family protein</fullName>
    </submittedName>
</protein>
<dbReference type="Proteomes" id="UP000280296">
    <property type="component" value="Unassembled WGS sequence"/>
</dbReference>
<proteinExistence type="inferred from homology"/>
<name>A0A432MQ64_9BACT</name>
<dbReference type="EMBL" id="RYZH01000001">
    <property type="protein sequence ID" value="RUL89621.1"/>
    <property type="molecule type" value="Genomic_DNA"/>
</dbReference>
<accession>A0A432MQ64</accession>
<keyword evidence="6" id="KW-0653">Protein transport</keyword>
<dbReference type="OrthoDB" id="4045at2"/>
<keyword evidence="5 8" id="KW-0472">Membrane</keyword>
<evidence type="ECO:0000256" key="7">
    <source>
        <dbReference type="SAM" id="MobiDB-lite"/>
    </source>
</evidence>
<evidence type="ECO:0000256" key="1">
    <source>
        <dbReference type="ARBA" id="ARBA00004651"/>
    </source>
</evidence>
<keyword evidence="2" id="KW-1003">Cell membrane</keyword>
<evidence type="ECO:0000256" key="6">
    <source>
        <dbReference type="RuleBase" id="RU004057"/>
    </source>
</evidence>
<reference evidence="10 11" key="1">
    <citation type="submission" date="2018-12" db="EMBL/GenBank/DDBJ databases">
        <authorList>
            <person name="Toschakov S.V."/>
        </authorList>
    </citation>
    <scope>NUCLEOTIDE SEQUENCE [LARGE SCALE GENOMIC DNA]</scope>
    <source>
        <strain evidence="10 11">GM2012</strain>
    </source>
</reference>
<keyword evidence="11" id="KW-1185">Reference proteome</keyword>
<evidence type="ECO:0000256" key="3">
    <source>
        <dbReference type="ARBA" id="ARBA00022692"/>
    </source>
</evidence>
<evidence type="ECO:0000313" key="10">
    <source>
        <dbReference type="EMBL" id="RUL89621.1"/>
    </source>
</evidence>
<keyword evidence="6" id="KW-0813">Transport</keyword>
<dbReference type="GO" id="GO:0017038">
    <property type="term" value="P:protein import"/>
    <property type="evidence" value="ECO:0007669"/>
    <property type="project" value="TreeGrafter"/>
</dbReference>
<gene>
    <name evidence="10" type="ORF">TsocGM_00155</name>
</gene>
<dbReference type="Pfam" id="PF01618">
    <property type="entry name" value="MotA_ExbB"/>
    <property type="match status" value="1"/>
</dbReference>
<feature type="transmembrane region" description="Helical" evidence="8">
    <location>
        <begin position="176"/>
        <end position="196"/>
    </location>
</feature>
<dbReference type="InterPro" id="IPR002898">
    <property type="entry name" value="MotA_ExbB_proton_chnl"/>
</dbReference>
<dbReference type="RefSeq" id="WP_126723296.1">
    <property type="nucleotide sequence ID" value="NZ_RYZH01000001.1"/>
</dbReference>
<evidence type="ECO:0000256" key="2">
    <source>
        <dbReference type="ARBA" id="ARBA00022475"/>
    </source>
</evidence>
<feature type="transmembrane region" description="Helical" evidence="8">
    <location>
        <begin position="208"/>
        <end position="233"/>
    </location>
</feature>
<comment type="subcellular location">
    <subcellularLocation>
        <location evidence="1">Cell membrane</location>
        <topology evidence="1">Multi-pass membrane protein</topology>
    </subcellularLocation>
    <subcellularLocation>
        <location evidence="6">Membrane</location>
        <topology evidence="6">Multi-pass membrane protein</topology>
    </subcellularLocation>
</comment>
<sequence>MPRSSFGFARLPGPARGLRPAVVVLVLVASSVGADRPSNWERATGVVSEQAQVLSRAASDWYRRTPPADRVTWGGLAACALLGLSVLAERSRRLRHGEALPPRFVDRFLDRVRDGQLDRTKGIDLCESHPSPASRVALAALRRWGRPASDLDRAVALAKQVEVDRMRRNVGTLRRIAALAPLIGLLGTLLAAGRALSALGETAGATAWGPALAGALAPLTAGVAVAILALVAYDGLMGRVEAISGALDRLGAETAEAIAQLSAAPAGRSPGGIGRAAAPRPHFDRGGSPSSRPAGPIRVEIPDALRDF</sequence>
<keyword evidence="4 8" id="KW-1133">Transmembrane helix</keyword>
<feature type="domain" description="MotA/TolQ/ExbB proton channel" evidence="9">
    <location>
        <begin position="131"/>
        <end position="245"/>
    </location>
</feature>
<reference evidence="10 11" key="2">
    <citation type="submission" date="2019-01" db="EMBL/GenBank/DDBJ databases">
        <title>Tautonia sociabilis, a novel thermotolerant planctomycete of Isosphaeraceae family, isolated from a 4000 m deep subterranean habitat.</title>
        <authorList>
            <person name="Kovaleva O.L."/>
            <person name="Elcheninov A.G."/>
            <person name="Van Heerden E."/>
            <person name="Toshchakov S.V."/>
            <person name="Novikov A."/>
            <person name="Bonch-Osmolovskaya E.A."/>
            <person name="Kublanov I.V."/>
        </authorList>
    </citation>
    <scope>NUCLEOTIDE SEQUENCE [LARGE SCALE GENOMIC DNA]</scope>
    <source>
        <strain evidence="10 11">GM2012</strain>
    </source>
</reference>
<dbReference type="PANTHER" id="PTHR30625:SF11">
    <property type="entry name" value="MOTA_TOLQ_EXBB PROTON CHANNEL DOMAIN-CONTAINING PROTEIN"/>
    <property type="match status" value="1"/>
</dbReference>
<evidence type="ECO:0000256" key="8">
    <source>
        <dbReference type="SAM" id="Phobius"/>
    </source>
</evidence>
<organism evidence="10 11">
    <name type="scientific">Tautonia sociabilis</name>
    <dbReference type="NCBI Taxonomy" id="2080755"/>
    <lineage>
        <taxon>Bacteria</taxon>
        <taxon>Pseudomonadati</taxon>
        <taxon>Planctomycetota</taxon>
        <taxon>Planctomycetia</taxon>
        <taxon>Isosphaerales</taxon>
        <taxon>Isosphaeraceae</taxon>
        <taxon>Tautonia</taxon>
    </lineage>
</organism>
<evidence type="ECO:0000313" key="11">
    <source>
        <dbReference type="Proteomes" id="UP000280296"/>
    </source>
</evidence>
<comment type="caution">
    <text evidence="10">The sequence shown here is derived from an EMBL/GenBank/DDBJ whole genome shotgun (WGS) entry which is preliminary data.</text>
</comment>
<evidence type="ECO:0000259" key="9">
    <source>
        <dbReference type="Pfam" id="PF01618"/>
    </source>
</evidence>
<evidence type="ECO:0000256" key="5">
    <source>
        <dbReference type="ARBA" id="ARBA00023136"/>
    </source>
</evidence>
<dbReference type="PANTHER" id="PTHR30625">
    <property type="entry name" value="PROTEIN TOLQ"/>
    <property type="match status" value="1"/>
</dbReference>
<comment type="similarity">
    <text evidence="6">Belongs to the exbB/tolQ family.</text>
</comment>
<dbReference type="AlphaFoldDB" id="A0A432MQ64"/>
<keyword evidence="3 8" id="KW-0812">Transmembrane</keyword>
<dbReference type="InterPro" id="IPR050790">
    <property type="entry name" value="ExbB/TolQ_transport"/>
</dbReference>
<evidence type="ECO:0000256" key="4">
    <source>
        <dbReference type="ARBA" id="ARBA00022989"/>
    </source>
</evidence>
<feature type="region of interest" description="Disordered" evidence="7">
    <location>
        <begin position="265"/>
        <end position="298"/>
    </location>
</feature>
<dbReference type="GO" id="GO:0005886">
    <property type="term" value="C:plasma membrane"/>
    <property type="evidence" value="ECO:0007669"/>
    <property type="project" value="UniProtKB-SubCell"/>
</dbReference>